<evidence type="ECO:0000313" key="2">
    <source>
        <dbReference type="Proteomes" id="UP001163046"/>
    </source>
</evidence>
<evidence type="ECO:0000313" key="1">
    <source>
        <dbReference type="EMBL" id="KAJ7386333.1"/>
    </source>
</evidence>
<proteinExistence type="predicted"/>
<comment type="caution">
    <text evidence="1">The sequence shown here is derived from an EMBL/GenBank/DDBJ whole genome shotgun (WGS) entry which is preliminary data.</text>
</comment>
<protein>
    <submittedName>
        <fullName evidence="1">Uncharacterized protein</fullName>
    </submittedName>
</protein>
<dbReference type="Proteomes" id="UP001163046">
    <property type="component" value="Unassembled WGS sequence"/>
</dbReference>
<sequence length="249" mass="28672">MKFFDQLKLLVWKNFSLRKRQHLRNLVEIIWPLVLFIILVAVRNRQNYGATNIPDSVYRPRALPSAGLFPFVRSFLCDFKDTKTNDSNELLNGLPNLRSSSLGRLIEDGLPLIANSSLRERILRMNQDYGKFIRDQQTWNDLVNNSSSRLQLDGYNLSAVPLDKLLNDPAQFQEFLYKTTKLSPRLIAAIVQPYQSLSQDALRSWLPTNPLDYLPLPGSTNNQQVNMLWALLLWRIANTVRSKDKSVAV</sequence>
<name>A0A9W9ZSQ9_9CNID</name>
<keyword evidence="2" id="KW-1185">Reference proteome</keyword>
<gene>
    <name evidence="1" type="ORF">OS493_008452</name>
</gene>
<accession>A0A9W9ZSQ9</accession>
<reference evidence="1" key="1">
    <citation type="submission" date="2023-01" db="EMBL/GenBank/DDBJ databases">
        <title>Genome assembly of the deep-sea coral Lophelia pertusa.</title>
        <authorList>
            <person name="Herrera S."/>
            <person name="Cordes E."/>
        </authorList>
    </citation>
    <scope>NUCLEOTIDE SEQUENCE</scope>
    <source>
        <strain evidence="1">USNM1676648</strain>
        <tissue evidence="1">Polyp</tissue>
    </source>
</reference>
<dbReference type="EMBL" id="MU825876">
    <property type="protein sequence ID" value="KAJ7386333.1"/>
    <property type="molecule type" value="Genomic_DNA"/>
</dbReference>
<dbReference type="OrthoDB" id="8061355at2759"/>
<dbReference type="AlphaFoldDB" id="A0A9W9ZSQ9"/>
<organism evidence="1 2">
    <name type="scientific">Desmophyllum pertusum</name>
    <dbReference type="NCBI Taxonomy" id="174260"/>
    <lineage>
        <taxon>Eukaryota</taxon>
        <taxon>Metazoa</taxon>
        <taxon>Cnidaria</taxon>
        <taxon>Anthozoa</taxon>
        <taxon>Hexacorallia</taxon>
        <taxon>Scleractinia</taxon>
        <taxon>Caryophylliina</taxon>
        <taxon>Caryophylliidae</taxon>
        <taxon>Desmophyllum</taxon>
    </lineage>
</organism>